<dbReference type="InterPro" id="IPR015943">
    <property type="entry name" value="WD40/YVTN_repeat-like_dom_sf"/>
</dbReference>
<proteinExistence type="inferred from homology"/>
<dbReference type="GO" id="GO:0007162">
    <property type="term" value="P:negative regulation of cell adhesion"/>
    <property type="evidence" value="ECO:0007669"/>
    <property type="project" value="TreeGrafter"/>
</dbReference>
<feature type="coiled-coil region" evidence="12">
    <location>
        <begin position="1252"/>
        <end position="1279"/>
    </location>
</feature>
<dbReference type="InterPro" id="IPR016201">
    <property type="entry name" value="PSI"/>
</dbReference>
<dbReference type="InterPro" id="IPR013548">
    <property type="entry name" value="Plexin_cytoplasmic_RasGAP_dom"/>
</dbReference>
<dbReference type="Pfam" id="PF08337">
    <property type="entry name" value="Plexin_cytopl"/>
    <property type="match status" value="1"/>
</dbReference>
<dbReference type="InterPro" id="IPR002909">
    <property type="entry name" value="IPT_dom"/>
</dbReference>
<dbReference type="InterPro" id="IPR009030">
    <property type="entry name" value="Growth_fac_rcpt_cys_sf"/>
</dbReference>
<comment type="similarity">
    <text evidence="2">Belongs to the plexin family.</text>
</comment>
<evidence type="ECO:0000256" key="4">
    <source>
        <dbReference type="ARBA" id="ARBA00022692"/>
    </source>
</evidence>
<dbReference type="Pfam" id="PF18020">
    <property type="entry name" value="TIG_2"/>
    <property type="match status" value="1"/>
</dbReference>
<dbReference type="Proteomes" id="UP001208570">
    <property type="component" value="Unassembled WGS sequence"/>
</dbReference>
<keyword evidence="8 13" id="KW-0472">Membrane</keyword>
<dbReference type="Gene3D" id="2.60.40.10">
    <property type="entry name" value="Immunoglobulins"/>
    <property type="match status" value="5"/>
</dbReference>
<evidence type="ECO:0000256" key="1">
    <source>
        <dbReference type="ARBA" id="ARBA00004251"/>
    </source>
</evidence>
<comment type="caution">
    <text evidence="11">Lacks conserved residue(s) required for the propagation of feature annotation.</text>
</comment>
<dbReference type="SUPFAM" id="SSF57184">
    <property type="entry name" value="Growth factor receptor domain"/>
    <property type="match status" value="1"/>
</dbReference>
<evidence type="ECO:0000313" key="16">
    <source>
        <dbReference type="Proteomes" id="UP001208570"/>
    </source>
</evidence>
<dbReference type="InterPro" id="IPR014756">
    <property type="entry name" value="Ig_E-set"/>
</dbReference>
<feature type="transmembrane region" description="Helical" evidence="13">
    <location>
        <begin position="1224"/>
        <end position="1248"/>
    </location>
</feature>
<feature type="domain" description="Sema" evidence="14">
    <location>
        <begin position="20"/>
        <end position="500"/>
    </location>
</feature>
<gene>
    <name evidence="15" type="ORF">LSH36_140g03000</name>
</gene>
<dbReference type="InterPro" id="IPR041362">
    <property type="entry name" value="TIG2_plexin"/>
</dbReference>
<dbReference type="PROSITE" id="PS51004">
    <property type="entry name" value="SEMA"/>
    <property type="match status" value="1"/>
</dbReference>
<dbReference type="SUPFAM" id="SSF48350">
    <property type="entry name" value="GTPase activation domain, GAP"/>
    <property type="match status" value="1"/>
</dbReference>
<evidence type="ECO:0000313" key="15">
    <source>
        <dbReference type="EMBL" id="KAK2160102.1"/>
    </source>
</evidence>
<dbReference type="InterPro" id="IPR041019">
    <property type="entry name" value="TIG1_plexin"/>
</dbReference>
<evidence type="ECO:0000256" key="5">
    <source>
        <dbReference type="ARBA" id="ARBA00022729"/>
    </source>
</evidence>
<dbReference type="CDD" id="cd11236">
    <property type="entry name" value="Sema_plexin_like"/>
    <property type="match status" value="1"/>
</dbReference>
<evidence type="ECO:0000256" key="8">
    <source>
        <dbReference type="ARBA" id="ARBA00023136"/>
    </source>
</evidence>
<dbReference type="CDD" id="cd12205">
    <property type="entry name" value="RasGAP_plexin"/>
    <property type="match status" value="1"/>
</dbReference>
<dbReference type="SUPFAM" id="SSF103575">
    <property type="entry name" value="Plexin repeat"/>
    <property type="match status" value="1"/>
</dbReference>
<dbReference type="Pfam" id="PF01833">
    <property type="entry name" value="TIG"/>
    <property type="match status" value="3"/>
</dbReference>
<keyword evidence="7 13" id="KW-1133">Transmembrane helix</keyword>
<dbReference type="Gene3D" id="3.10.20.90">
    <property type="entry name" value="Phosphatidylinositol 3-kinase Catalytic Subunit, Chain A, domain 1"/>
    <property type="match status" value="1"/>
</dbReference>
<evidence type="ECO:0000256" key="6">
    <source>
        <dbReference type="ARBA" id="ARBA00022737"/>
    </source>
</evidence>
<dbReference type="InterPro" id="IPR002165">
    <property type="entry name" value="Plexin_repeat"/>
</dbReference>
<sequence length="1846" mass="207312">MWQLRDGYRSLSVSTQCHLYCILSIFILPLTGRTLGFSGQIQKSQKLNHLIIDPGPGDLYIGAVNRIFRYDSDLGLLNEVKTGPRKDNPACIYPFGGLTCNSAGNDVYDTKDIDDVNKILVLDKGHSRLITCGSVFQGTCQTFNLELTSNSSYRDDVIYFIAANNMDSSTVAFLDNSALYVGVTYSGTEENADTRKGVPFVSSRQISGADIFKYTATDDLEGTGTYLFLSDVIQDSYLISYISGFGFDGYSYFFTTQRESPNSQKYTSKIAQICQNDRQFTSYVEMPLICQTDNITYNLITSAVLTKLGEDLASNLNIASTDYVIVATFVKSQALEGDDKSTQSAVCVYTMDSVREKFTKNQQNCFEGSQEKIGDQFSSTLKCTHLSGYTVPINYCGEKKLNSPLSGEVPLISASLITFVDEPSLTAVAIDVVQSRYTVAFIGTEAGHLKKVLLSSNHQSKQYSDIIVDEGSPVNKDMVFSNDRKHLYVMTEYKITKLATQECSTQMSCATCLTPGDPYCGWCSLENKCSPITSCQHSDQFNRWLTSKSWCIGVTNCQPKQANIHHPQMVKLSITSLPNGQNYKCVYKTTNAEVVIDANNSNGSSLTCSTPADQSGLWIKEGQDHLNATLAIRSLETKVDFLNTLFVLYTCSEYVTCSQCTVSQFPCHWCLYDNQCRDVTASCTQNEGSIGIGQKDACPRLLTSAYLLPSGVEQDVQIQARNLPDNQQYTCQLFQDNIKVVEVEATRTDSSEVVCTNLKHSLGGSDHYQLFELKVKWKNDFQVDGSVKNVTVYSCNNMATDCTSCIVSPNKDYNCVWCPNGGCSYRDSCSNLILETKDCPQAAILSIEPKTFPIDGSTTITITGSNIGQNREDILGVTLADEPCTVTKYETSKTILCTTSKVNSVKKGKLCIEYMHKNTYLCSQTNLEYKDPKLDSVFPIKGPNSGQTEITISGNHLNTGKHIQVMLGDVFCNITRKTDKTLMCTKDKASNVATATMAKDIKVIFDNAERLFHGKQFTFYPDPVVTMIKPLQTFRSGGRKVTITGNNLDTSQNPKIILIRNGKMTDYSKVCNQEPEKLTCSYPSDSHMSTNRVKREASTYRISLNIDHVSCTQNISACFMDVSDEVQMYPDPIYYPFNGTKILKGDSLGLTGKDLNLACHEDEVTVMIGNKKCKVDSLKAEKLLCTPPNEWYKQSNTPVKVEVIVGNLQFNLGKLAYKNPVNQMIWIIGSAVGGGTLIFIIIIIIIVYKRRSADVERQNKKLQIQLDTLESNVRNECKQAFAELQTEVSDFTSDLNVIGIPFWDYKMYTFRVLFPGFKTHAVLQDRNKSSVNKFGGFDQGLHQFNQLLNSKQFLLIFIRTLEQQKNFSIRDKSTVASLLMIVLQDKMEYATEILKALLDELIDRSVEKKHPKLMLRRTESVVEKLLSNWLSLSMYTYLKKHAGKMLFMLYKAIKHQTEKGPVDVFSAEAKYSLSEDRLLREKVEPKTLTLHVMMNDMKEPITFKALDCDTITQAKEKAVDAIYMNAPFSSRPSVHNLDLEWHSGQSGQLVLQDEDVTTNLNQGWKRVNNLSHYHVPDGAMLVLVPSHNENDMIRQVHGMIEITNSQSSLPPIVTVEEGTKVWHLVKHDDSQNMQRTQKGTLQQYIDDLFMTILRADSALPPAVKYLFDFLDRAARRHNIIDLDVVHTWKSNSLPLRFWVNIIKNPEFIFDIHKSNIVDSCLSVIAQTFMDSCSTVEHRLGKDSPSNKLLFAKDIPRYRGWVGKFYKSVQDMAPISDQEMTRVMTEMSMTNLTDFNVAVALQELYKYAMQYNFELLEALDDDPSAKRLHLANRFEQVQAVIAGTPSY</sequence>
<dbReference type="SUPFAM" id="SSF81296">
    <property type="entry name" value="E set domains"/>
    <property type="match status" value="3"/>
</dbReference>
<dbReference type="InterPro" id="IPR013783">
    <property type="entry name" value="Ig-like_fold"/>
</dbReference>
<dbReference type="Pfam" id="PF17960">
    <property type="entry name" value="TIG_plexin"/>
    <property type="match status" value="1"/>
</dbReference>
<dbReference type="InterPro" id="IPR001627">
    <property type="entry name" value="Semap_dom"/>
</dbReference>
<dbReference type="InterPro" id="IPR031148">
    <property type="entry name" value="Plexin"/>
</dbReference>
<dbReference type="Pfam" id="PF01403">
    <property type="entry name" value="Sema"/>
    <property type="match status" value="1"/>
</dbReference>
<comment type="caution">
    <text evidence="15">The sequence shown here is derived from an EMBL/GenBank/DDBJ whole genome shotgun (WGS) entry which is preliminary data.</text>
</comment>
<dbReference type="GO" id="GO:0030334">
    <property type="term" value="P:regulation of cell migration"/>
    <property type="evidence" value="ECO:0007669"/>
    <property type="project" value="TreeGrafter"/>
</dbReference>
<dbReference type="SMART" id="SM00429">
    <property type="entry name" value="IPT"/>
    <property type="match status" value="4"/>
</dbReference>
<keyword evidence="6" id="KW-0677">Repeat</keyword>
<dbReference type="InterPro" id="IPR008936">
    <property type="entry name" value="Rho_GTPase_activation_prot"/>
</dbReference>
<name>A0AAD9N7L3_9ANNE</name>
<dbReference type="Pfam" id="PF01437">
    <property type="entry name" value="PSI"/>
    <property type="match status" value="2"/>
</dbReference>
<dbReference type="GO" id="GO:0050772">
    <property type="term" value="P:positive regulation of axonogenesis"/>
    <property type="evidence" value="ECO:0007669"/>
    <property type="project" value="TreeGrafter"/>
</dbReference>
<protein>
    <recommendedName>
        <fullName evidence="14">Sema domain-containing protein</fullName>
    </recommendedName>
</protein>
<keyword evidence="4 13" id="KW-0812">Transmembrane</keyword>
<dbReference type="PANTHER" id="PTHR22625">
    <property type="entry name" value="PLEXIN"/>
    <property type="match status" value="1"/>
</dbReference>
<dbReference type="GO" id="GO:0008360">
    <property type="term" value="P:regulation of cell shape"/>
    <property type="evidence" value="ECO:0007669"/>
    <property type="project" value="TreeGrafter"/>
</dbReference>
<dbReference type="SMART" id="SM00630">
    <property type="entry name" value="Sema"/>
    <property type="match status" value="1"/>
</dbReference>
<dbReference type="EMBL" id="JAODUP010000140">
    <property type="protein sequence ID" value="KAK2160102.1"/>
    <property type="molecule type" value="Genomic_DNA"/>
</dbReference>
<evidence type="ECO:0000256" key="2">
    <source>
        <dbReference type="ARBA" id="ARBA00010297"/>
    </source>
</evidence>
<dbReference type="GO" id="GO:0002116">
    <property type="term" value="C:semaphorin receptor complex"/>
    <property type="evidence" value="ECO:0007669"/>
    <property type="project" value="TreeGrafter"/>
</dbReference>
<evidence type="ECO:0000256" key="7">
    <source>
        <dbReference type="ARBA" id="ARBA00022989"/>
    </source>
</evidence>
<evidence type="ECO:0000259" key="14">
    <source>
        <dbReference type="PROSITE" id="PS51004"/>
    </source>
</evidence>
<keyword evidence="10" id="KW-0325">Glycoprotein</keyword>
<keyword evidence="16" id="KW-1185">Reference proteome</keyword>
<comment type="subcellular location">
    <subcellularLocation>
        <location evidence="1">Cell membrane</location>
        <topology evidence="1">Single-pass type I membrane protein</topology>
    </subcellularLocation>
</comment>
<dbReference type="SMART" id="SM00423">
    <property type="entry name" value="PSI"/>
    <property type="match status" value="3"/>
</dbReference>
<keyword evidence="5" id="KW-0732">Signal</keyword>
<evidence type="ECO:0000256" key="11">
    <source>
        <dbReference type="PROSITE-ProRule" id="PRU00352"/>
    </source>
</evidence>
<keyword evidence="12" id="KW-0175">Coiled coil</keyword>
<evidence type="ECO:0000256" key="10">
    <source>
        <dbReference type="ARBA" id="ARBA00023180"/>
    </source>
</evidence>
<organism evidence="15 16">
    <name type="scientific">Paralvinella palmiformis</name>
    <dbReference type="NCBI Taxonomy" id="53620"/>
    <lineage>
        <taxon>Eukaryota</taxon>
        <taxon>Metazoa</taxon>
        <taxon>Spiralia</taxon>
        <taxon>Lophotrochozoa</taxon>
        <taxon>Annelida</taxon>
        <taxon>Polychaeta</taxon>
        <taxon>Sedentaria</taxon>
        <taxon>Canalipalpata</taxon>
        <taxon>Terebellida</taxon>
        <taxon>Terebelliformia</taxon>
        <taxon>Alvinellidae</taxon>
        <taxon>Paralvinella</taxon>
    </lineage>
</organism>
<dbReference type="InterPro" id="IPR046800">
    <property type="entry name" value="Plexin_RBD"/>
</dbReference>
<evidence type="ECO:0000256" key="3">
    <source>
        <dbReference type="ARBA" id="ARBA00022475"/>
    </source>
</evidence>
<dbReference type="GO" id="GO:0017154">
    <property type="term" value="F:semaphorin receptor activity"/>
    <property type="evidence" value="ECO:0007669"/>
    <property type="project" value="InterPro"/>
</dbReference>
<evidence type="ECO:0000256" key="9">
    <source>
        <dbReference type="ARBA" id="ARBA00023157"/>
    </source>
</evidence>
<dbReference type="SUPFAM" id="SSF101912">
    <property type="entry name" value="Sema domain"/>
    <property type="match status" value="1"/>
</dbReference>
<evidence type="ECO:0000256" key="13">
    <source>
        <dbReference type="SAM" id="Phobius"/>
    </source>
</evidence>
<dbReference type="Pfam" id="PF20170">
    <property type="entry name" value="Plexin_RBD"/>
    <property type="match status" value="1"/>
</dbReference>
<dbReference type="Gene3D" id="2.130.10.10">
    <property type="entry name" value="YVTN repeat-like/Quinoprotein amine dehydrogenase"/>
    <property type="match status" value="1"/>
</dbReference>
<dbReference type="GO" id="GO:0005886">
    <property type="term" value="C:plasma membrane"/>
    <property type="evidence" value="ECO:0007669"/>
    <property type="project" value="UniProtKB-SubCell"/>
</dbReference>
<dbReference type="CDD" id="cd00603">
    <property type="entry name" value="IPT_PCSR"/>
    <property type="match status" value="1"/>
</dbReference>
<evidence type="ECO:0000256" key="12">
    <source>
        <dbReference type="SAM" id="Coils"/>
    </source>
</evidence>
<keyword evidence="3" id="KW-1003">Cell membrane</keyword>
<dbReference type="PANTHER" id="PTHR22625:SF44">
    <property type="entry name" value="PLEXIN-B"/>
    <property type="match status" value="1"/>
</dbReference>
<reference evidence="15" key="1">
    <citation type="journal article" date="2023" name="Mol. Biol. Evol.">
        <title>Third-Generation Sequencing Reveals the Adaptive Role of the Epigenome in Three Deep-Sea Polychaetes.</title>
        <authorList>
            <person name="Perez M."/>
            <person name="Aroh O."/>
            <person name="Sun Y."/>
            <person name="Lan Y."/>
            <person name="Juniper S.K."/>
            <person name="Young C.R."/>
            <person name="Angers B."/>
            <person name="Qian P.Y."/>
        </authorList>
    </citation>
    <scope>NUCLEOTIDE SEQUENCE</scope>
    <source>
        <strain evidence="15">P08H-3</strain>
    </source>
</reference>
<dbReference type="InterPro" id="IPR036352">
    <property type="entry name" value="Semap_dom_sf"/>
</dbReference>
<keyword evidence="9" id="KW-1015">Disulfide bond</keyword>
<dbReference type="Gene3D" id="1.10.506.10">
    <property type="entry name" value="GTPase Activation - p120gap, domain 1"/>
    <property type="match status" value="1"/>
</dbReference>
<accession>A0AAD9N7L3</accession>